<accession>A0A0M2SWY8</accession>
<organism evidence="1 2">
    <name type="scientific">Mesobacillus campisalis</name>
    <dbReference type="NCBI Taxonomy" id="1408103"/>
    <lineage>
        <taxon>Bacteria</taxon>
        <taxon>Bacillati</taxon>
        <taxon>Bacillota</taxon>
        <taxon>Bacilli</taxon>
        <taxon>Bacillales</taxon>
        <taxon>Bacillaceae</taxon>
        <taxon>Mesobacillus</taxon>
    </lineage>
</organism>
<proteinExistence type="predicted"/>
<gene>
    <name evidence="1" type="ORF">WQ57_15530</name>
</gene>
<evidence type="ECO:0000313" key="2">
    <source>
        <dbReference type="Proteomes" id="UP000034166"/>
    </source>
</evidence>
<dbReference type="RefSeq" id="WP_046524678.1">
    <property type="nucleotide sequence ID" value="NZ_LAYY01000017.1"/>
</dbReference>
<sequence>MSAKVMSSFAAGLIVAASVCGGVYFWGPGNSAPAEAASTPAEEVASTEAVLPTEAEMKEMLTASGYTVLTQEEWKTQLASAEQAAKQEAPPKEEKETVVYHTIVNVASGMTSIDVGHALVKGKIIDNAFDFSREVEKRGLSNKLRPGTFELNSKMSMDEVMKIIFK</sequence>
<evidence type="ECO:0008006" key="3">
    <source>
        <dbReference type="Google" id="ProtNLM"/>
    </source>
</evidence>
<comment type="caution">
    <text evidence="1">The sequence shown here is derived from an EMBL/GenBank/DDBJ whole genome shotgun (WGS) entry which is preliminary data.</text>
</comment>
<dbReference type="Gene3D" id="3.30.1490.480">
    <property type="entry name" value="Endolytic murein transglycosylase"/>
    <property type="match status" value="1"/>
</dbReference>
<dbReference type="Proteomes" id="UP000034166">
    <property type="component" value="Unassembled WGS sequence"/>
</dbReference>
<evidence type="ECO:0000313" key="1">
    <source>
        <dbReference type="EMBL" id="KKK37135.1"/>
    </source>
</evidence>
<reference evidence="1 2" key="1">
    <citation type="submission" date="2015-04" db="EMBL/GenBank/DDBJ databases">
        <title>Taxonomic description and genome sequence of Bacillus campisalis sp. nov., a novel member of the genus Bacillus isolated from solar saltern.</title>
        <authorList>
            <person name="Mathan Kumar R."/>
            <person name="Kaur G."/>
            <person name="Kumar A."/>
            <person name="Singh N.K."/>
            <person name="Kaur N."/>
            <person name="Kumar N."/>
            <person name="Mayilraj S."/>
        </authorList>
    </citation>
    <scope>NUCLEOTIDE SEQUENCE [LARGE SCALE GENOMIC DNA]</scope>
    <source>
        <strain evidence="1 2">SA2-6</strain>
    </source>
</reference>
<keyword evidence="2" id="KW-1185">Reference proteome</keyword>
<name>A0A0M2SWY8_9BACI</name>
<dbReference type="EMBL" id="LAYY01000017">
    <property type="protein sequence ID" value="KKK37135.1"/>
    <property type="molecule type" value="Genomic_DNA"/>
</dbReference>
<dbReference type="PATRIC" id="fig|1408103.3.peg.3466"/>
<dbReference type="AlphaFoldDB" id="A0A0M2SWY8"/>
<dbReference type="OrthoDB" id="2942983at2"/>
<protein>
    <recommendedName>
        <fullName evidence="3">Aminodeoxychorismate lyase</fullName>
    </recommendedName>
</protein>